<dbReference type="GO" id="GO:0051205">
    <property type="term" value="P:protein insertion into membrane"/>
    <property type="evidence" value="ECO:0007669"/>
    <property type="project" value="TreeGrafter"/>
</dbReference>
<evidence type="ECO:0000256" key="11">
    <source>
        <dbReference type="ARBA" id="ARBA00033245"/>
    </source>
</evidence>
<evidence type="ECO:0000259" key="16">
    <source>
        <dbReference type="Pfam" id="PF02096"/>
    </source>
</evidence>
<evidence type="ECO:0000256" key="13">
    <source>
        <dbReference type="HAMAP-Rule" id="MF_01810"/>
    </source>
</evidence>
<feature type="chain" id="PRO_5021771450" description="Membrane protein insertase YidC" evidence="15">
    <location>
        <begin position="23"/>
        <end position="650"/>
    </location>
</feature>
<feature type="transmembrane region" description="Helical" evidence="13">
    <location>
        <begin position="557"/>
        <end position="579"/>
    </location>
</feature>
<dbReference type="Pfam" id="PF02096">
    <property type="entry name" value="60KD_IMP"/>
    <property type="match status" value="1"/>
</dbReference>
<keyword evidence="18" id="KW-1185">Reference proteome</keyword>
<feature type="transmembrane region" description="Helical" evidence="13">
    <location>
        <begin position="393"/>
        <end position="411"/>
    </location>
</feature>
<feature type="transmembrane region" description="Helical" evidence="13">
    <location>
        <begin position="461"/>
        <end position="484"/>
    </location>
</feature>
<evidence type="ECO:0000256" key="9">
    <source>
        <dbReference type="ARBA" id="ARBA00023136"/>
    </source>
</evidence>
<dbReference type="HAMAP" id="MF_01810">
    <property type="entry name" value="YidC_type1"/>
    <property type="match status" value="1"/>
</dbReference>
<keyword evidence="4 13" id="KW-0813">Transport</keyword>
<dbReference type="Gene3D" id="2.70.98.90">
    <property type="match status" value="1"/>
</dbReference>
<reference evidence="17 18" key="1">
    <citation type="submission" date="2019-02" db="EMBL/GenBank/DDBJ databases">
        <title>Deep-cultivation of Planctomycetes and their phenomic and genomic characterization uncovers novel biology.</title>
        <authorList>
            <person name="Wiegand S."/>
            <person name="Jogler M."/>
            <person name="Boedeker C."/>
            <person name="Pinto D."/>
            <person name="Vollmers J."/>
            <person name="Rivas-Marin E."/>
            <person name="Kohn T."/>
            <person name="Peeters S.H."/>
            <person name="Heuer A."/>
            <person name="Rast P."/>
            <person name="Oberbeckmann S."/>
            <person name="Bunk B."/>
            <person name="Jeske O."/>
            <person name="Meyerdierks A."/>
            <person name="Storesund J.E."/>
            <person name="Kallscheuer N."/>
            <person name="Luecker S."/>
            <person name="Lage O.M."/>
            <person name="Pohl T."/>
            <person name="Merkel B.J."/>
            <person name="Hornburger P."/>
            <person name="Mueller R.-W."/>
            <person name="Bruemmer F."/>
            <person name="Labrenz M."/>
            <person name="Spormann A.M."/>
            <person name="Op den Camp H."/>
            <person name="Overmann J."/>
            <person name="Amann R."/>
            <person name="Jetten M.S.M."/>
            <person name="Mascher T."/>
            <person name="Medema M.H."/>
            <person name="Devos D.P."/>
            <person name="Kaster A.-K."/>
            <person name="Ovreas L."/>
            <person name="Rohde M."/>
            <person name="Galperin M.Y."/>
            <person name="Jogler C."/>
        </authorList>
    </citation>
    <scope>NUCLEOTIDE SEQUENCE [LARGE SCALE GENOMIC DNA]</scope>
    <source>
        <strain evidence="17 18">Pla163</strain>
    </source>
</reference>
<name>A0A518D1I0_9BACT</name>
<dbReference type="EMBL" id="CP036290">
    <property type="protein sequence ID" value="QDU85332.1"/>
    <property type="molecule type" value="Genomic_DNA"/>
</dbReference>
<evidence type="ECO:0000256" key="1">
    <source>
        <dbReference type="ARBA" id="ARBA00004429"/>
    </source>
</evidence>
<dbReference type="InterPro" id="IPR001708">
    <property type="entry name" value="YidC/ALB3/OXA1/COX18"/>
</dbReference>
<evidence type="ECO:0000256" key="7">
    <source>
        <dbReference type="ARBA" id="ARBA00022927"/>
    </source>
</evidence>
<dbReference type="InterPro" id="IPR019998">
    <property type="entry name" value="Membr_insert_YidC"/>
</dbReference>
<feature type="region of interest" description="Disordered" evidence="14">
    <location>
        <begin position="622"/>
        <end position="650"/>
    </location>
</feature>
<evidence type="ECO:0000256" key="12">
    <source>
        <dbReference type="ARBA" id="ARBA00033342"/>
    </source>
</evidence>
<evidence type="ECO:0000313" key="18">
    <source>
        <dbReference type="Proteomes" id="UP000319342"/>
    </source>
</evidence>
<evidence type="ECO:0000313" key="17">
    <source>
        <dbReference type="EMBL" id="QDU85332.1"/>
    </source>
</evidence>
<organism evidence="17 18">
    <name type="scientific">Rohdeia mirabilis</name>
    <dbReference type="NCBI Taxonomy" id="2528008"/>
    <lineage>
        <taxon>Bacteria</taxon>
        <taxon>Pseudomonadati</taxon>
        <taxon>Planctomycetota</taxon>
        <taxon>Planctomycetia</taxon>
        <taxon>Planctomycetia incertae sedis</taxon>
        <taxon>Rohdeia</taxon>
    </lineage>
</organism>
<keyword evidence="6 13" id="KW-0812">Transmembrane</keyword>
<dbReference type="PRINTS" id="PR00701">
    <property type="entry name" value="60KDINNERMP"/>
</dbReference>
<dbReference type="InterPro" id="IPR038221">
    <property type="entry name" value="YidC_periplasmic_sf"/>
</dbReference>
<feature type="compositionally biased region" description="Basic and acidic residues" evidence="14">
    <location>
        <begin position="624"/>
        <end position="634"/>
    </location>
</feature>
<dbReference type="GO" id="GO:0015031">
    <property type="term" value="P:protein transport"/>
    <property type="evidence" value="ECO:0007669"/>
    <property type="project" value="UniProtKB-KW"/>
</dbReference>
<dbReference type="GO" id="GO:0005886">
    <property type="term" value="C:plasma membrane"/>
    <property type="evidence" value="ECO:0007669"/>
    <property type="project" value="UniProtKB-SubCell"/>
</dbReference>
<dbReference type="OrthoDB" id="9780552at2"/>
<evidence type="ECO:0000256" key="2">
    <source>
        <dbReference type="ARBA" id="ARBA00010527"/>
    </source>
</evidence>
<keyword evidence="15" id="KW-0732">Signal</keyword>
<comment type="function">
    <text evidence="13">Required for the insertion and/or proper folding and/or complex formation of integral membrane proteins into the membrane. Involved in integration of membrane proteins that insert both dependently and independently of the Sec translocase complex, as well as at least some lipoproteins. Aids folding of multispanning membrane proteins.</text>
</comment>
<feature type="signal peptide" evidence="15">
    <location>
        <begin position="1"/>
        <end position="22"/>
    </location>
</feature>
<evidence type="ECO:0000256" key="6">
    <source>
        <dbReference type="ARBA" id="ARBA00022692"/>
    </source>
</evidence>
<dbReference type="PANTHER" id="PTHR12428:SF65">
    <property type="entry name" value="CYTOCHROME C OXIDASE ASSEMBLY PROTEIN COX18, MITOCHONDRIAL"/>
    <property type="match status" value="1"/>
</dbReference>
<proteinExistence type="inferred from homology"/>
<keyword evidence="5 13" id="KW-1003">Cell membrane</keyword>
<dbReference type="Proteomes" id="UP000319342">
    <property type="component" value="Chromosome"/>
</dbReference>
<evidence type="ECO:0000256" key="15">
    <source>
        <dbReference type="SAM" id="SignalP"/>
    </source>
</evidence>
<comment type="similarity">
    <text evidence="2 13">Belongs to the OXA1/ALB3/YidC family. Type 1 subfamily.</text>
</comment>
<keyword evidence="10 13" id="KW-0143">Chaperone</keyword>
<gene>
    <name evidence="13 17" type="primary">yidC</name>
    <name evidence="17" type="ORF">Pla163_24600</name>
</gene>
<protein>
    <recommendedName>
        <fullName evidence="3 13">Membrane protein insertase YidC</fullName>
    </recommendedName>
    <alternativeName>
        <fullName evidence="12 13">Foldase YidC</fullName>
    </alternativeName>
    <alternativeName>
        <fullName evidence="11 13">Membrane integrase YidC</fullName>
    </alternativeName>
    <alternativeName>
        <fullName evidence="13">Membrane protein YidC</fullName>
    </alternativeName>
</protein>
<dbReference type="RefSeq" id="WP_145188482.1">
    <property type="nucleotide sequence ID" value="NZ_CP036290.1"/>
</dbReference>
<sequence length="650" mass="71868" precursor="true">MEKRVPLALLLCFLAIVFFQWTQPPPEPPVRDVGDPAVQEALEGANADVPASELPADRVAATEERTEEVEFGGEGTEGWYRATFTNRGARLLQLDLGNYRNSDESPLGKGSWVRLMQPVPGRDGTTGSLAITAQPSAQSLFPEALDRVLWQMEVERDGPDGPARGVVFRYGPGGGWTLVKTVRPVPGTYDLNVELGVERAADSTPFLGSIGLRITPAACIGIEFPDSFYQQPSAVAVGGVEGDYDAETERVDPKPKKVTGPLAVDLPIQAFGAHNKYFATILRPLDDASRNALTTVAYRRVEDTQLVADGERASGAAFDYVVADGVVQFQAPEAGRSRVLNFALYAGPKDENHFVLATSAHEAVLEEDLSTFSGIGRFLTYVLRKLDGLSGNWGVAIILLTLLIRLVLFPLNRRAQTAMARYAAKMKRIQPRLDELKKKYEDDPQKQRQEQAKIMQEEGAFPPLGGCLPIFLQLPIFFGLFSALRTSFDLRQAPFVGYITDLSRPDHLVAFGDALPVLGWTHFNLLPILMVILWIGQQKTMPTPTDENARRMQRIMMFMPIAMGVFLYNYAAGLSLYMMTQSTFGIIEQLVIKRLWPVDDTEPVQKKKSGCAPLANRMQQIAEEQQRRQAELKNRSGKGGAANTKRKKKR</sequence>
<feature type="transmembrane region" description="Helical" evidence="13">
    <location>
        <begin position="517"/>
        <end position="536"/>
    </location>
</feature>
<dbReference type="InterPro" id="IPR047196">
    <property type="entry name" value="YidC_ALB_C"/>
</dbReference>
<keyword evidence="9 13" id="KW-0472">Membrane</keyword>
<evidence type="ECO:0000256" key="5">
    <source>
        <dbReference type="ARBA" id="ARBA00022475"/>
    </source>
</evidence>
<accession>A0A518D1I0</accession>
<feature type="domain" description="Membrane insertase YidC/Oxa/ALB C-terminal" evidence="16">
    <location>
        <begin position="393"/>
        <end position="594"/>
    </location>
</feature>
<dbReference type="NCBIfam" id="TIGR03592">
    <property type="entry name" value="yidC_oxa1_cterm"/>
    <property type="match status" value="1"/>
</dbReference>
<evidence type="ECO:0000256" key="4">
    <source>
        <dbReference type="ARBA" id="ARBA00022448"/>
    </source>
</evidence>
<comment type="subunit">
    <text evidence="13">Interacts with the Sec translocase complex via SecD. Specifically interacts with transmembrane segments of nascent integral membrane proteins during membrane integration.</text>
</comment>
<evidence type="ECO:0000256" key="8">
    <source>
        <dbReference type="ARBA" id="ARBA00022989"/>
    </source>
</evidence>
<evidence type="ECO:0000256" key="14">
    <source>
        <dbReference type="SAM" id="MobiDB-lite"/>
    </source>
</evidence>
<evidence type="ECO:0000256" key="3">
    <source>
        <dbReference type="ARBA" id="ARBA00015325"/>
    </source>
</evidence>
<comment type="subcellular location">
    <subcellularLocation>
        <location evidence="1">Cell inner membrane</location>
        <topology evidence="1">Multi-pass membrane protein</topology>
    </subcellularLocation>
    <subcellularLocation>
        <location evidence="13">Cell membrane</location>
        <topology evidence="13">Multi-pass membrane protein</topology>
    </subcellularLocation>
</comment>
<dbReference type="GO" id="GO:0032977">
    <property type="term" value="F:membrane insertase activity"/>
    <property type="evidence" value="ECO:0007669"/>
    <property type="project" value="InterPro"/>
</dbReference>
<dbReference type="PANTHER" id="PTHR12428">
    <property type="entry name" value="OXA1"/>
    <property type="match status" value="1"/>
</dbReference>
<keyword evidence="7 13" id="KW-0653">Protein transport</keyword>
<dbReference type="PRINTS" id="PR01900">
    <property type="entry name" value="YIDCPROTEIN"/>
</dbReference>
<dbReference type="InterPro" id="IPR028055">
    <property type="entry name" value="YidC/Oxa/ALB_C"/>
</dbReference>
<dbReference type="AlphaFoldDB" id="A0A518D1I0"/>
<keyword evidence="8 13" id="KW-1133">Transmembrane helix</keyword>
<evidence type="ECO:0000256" key="10">
    <source>
        <dbReference type="ARBA" id="ARBA00023186"/>
    </source>
</evidence>
<dbReference type="CDD" id="cd20070">
    <property type="entry name" value="5TM_YidC_Alb3"/>
    <property type="match status" value="1"/>
</dbReference>